<keyword evidence="3" id="KW-1185">Reference proteome</keyword>
<dbReference type="EnsemblPlants" id="PGSC0003DMT400079170">
    <property type="protein sequence ID" value="PGSC0003DMT400079170"/>
    <property type="gene ID" value="PGSC0003DMG400030813"/>
</dbReference>
<evidence type="ECO:0000313" key="2">
    <source>
        <dbReference type="EnsemblPlants" id="PGSC0003DMT400079170"/>
    </source>
</evidence>
<dbReference type="AlphaFoldDB" id="M1D1C7"/>
<reference evidence="3" key="1">
    <citation type="journal article" date="2011" name="Nature">
        <title>Genome sequence and analysis of the tuber crop potato.</title>
        <authorList>
            <consortium name="The Potato Genome Sequencing Consortium"/>
        </authorList>
    </citation>
    <scope>NUCLEOTIDE SEQUENCE [LARGE SCALE GENOMIC DNA]</scope>
    <source>
        <strain evidence="3">cv. DM1-3 516 R44</strain>
    </source>
</reference>
<name>M1D1C7_SOLTU</name>
<evidence type="ECO:0000313" key="3">
    <source>
        <dbReference type="Proteomes" id="UP000011115"/>
    </source>
</evidence>
<dbReference type="HOGENOM" id="CLU_2890258_0_0_1"/>
<reference evidence="2" key="2">
    <citation type="submission" date="2015-06" db="UniProtKB">
        <authorList>
            <consortium name="EnsemblPlants"/>
        </authorList>
    </citation>
    <scope>IDENTIFICATION</scope>
    <source>
        <strain evidence="2">DM1-3 516 R44</strain>
    </source>
</reference>
<dbReference type="Proteomes" id="UP000011115">
    <property type="component" value="Unassembled WGS sequence"/>
</dbReference>
<dbReference type="STRING" id="4113.M1D1C7"/>
<dbReference type="PaxDb" id="4113-PGSC0003DMT400079170"/>
<sequence>MDDNIHMEPCSLTSRSGGTTDDPELIDNVSANGSNLSGPIRAWRPTHILDFSGLSVGELLSNY</sequence>
<accession>M1D1C7</accession>
<protein>
    <submittedName>
        <fullName evidence="2">Uncharacterized protein</fullName>
    </submittedName>
</protein>
<organism evidence="2 3">
    <name type="scientific">Solanum tuberosum</name>
    <name type="common">Potato</name>
    <dbReference type="NCBI Taxonomy" id="4113"/>
    <lineage>
        <taxon>Eukaryota</taxon>
        <taxon>Viridiplantae</taxon>
        <taxon>Streptophyta</taxon>
        <taxon>Embryophyta</taxon>
        <taxon>Tracheophyta</taxon>
        <taxon>Spermatophyta</taxon>
        <taxon>Magnoliopsida</taxon>
        <taxon>eudicotyledons</taxon>
        <taxon>Gunneridae</taxon>
        <taxon>Pentapetalae</taxon>
        <taxon>asterids</taxon>
        <taxon>lamiids</taxon>
        <taxon>Solanales</taxon>
        <taxon>Solanaceae</taxon>
        <taxon>Solanoideae</taxon>
        <taxon>Solaneae</taxon>
        <taxon>Solanum</taxon>
    </lineage>
</organism>
<proteinExistence type="predicted"/>
<dbReference type="InParanoid" id="M1D1C7"/>
<dbReference type="Gramene" id="PGSC0003DMT400079170">
    <property type="protein sequence ID" value="PGSC0003DMT400079170"/>
    <property type="gene ID" value="PGSC0003DMG400030813"/>
</dbReference>
<evidence type="ECO:0000256" key="1">
    <source>
        <dbReference type="SAM" id="MobiDB-lite"/>
    </source>
</evidence>
<feature type="region of interest" description="Disordered" evidence="1">
    <location>
        <begin position="1"/>
        <end position="30"/>
    </location>
</feature>